<comment type="similarity">
    <text evidence="2 6">Belongs to the multi antimicrobial extrusion (MATE) (TC 2.A.66.1) family.</text>
</comment>
<dbReference type="GO" id="GO:0042910">
    <property type="term" value="F:xenobiotic transmembrane transporter activity"/>
    <property type="evidence" value="ECO:0007669"/>
    <property type="project" value="InterPro"/>
</dbReference>
<dbReference type="Pfam" id="PF01554">
    <property type="entry name" value="MatE"/>
    <property type="match status" value="2"/>
</dbReference>
<dbReference type="EMBL" id="JAGGNH010000005">
    <property type="protein sequence ID" value="KAJ0971598.1"/>
    <property type="molecule type" value="Genomic_DNA"/>
</dbReference>
<keyword evidence="4 6" id="KW-1133">Transmembrane helix</keyword>
<feature type="compositionally biased region" description="Basic and acidic residues" evidence="7">
    <location>
        <begin position="36"/>
        <end position="55"/>
    </location>
</feature>
<dbReference type="GO" id="GO:0015297">
    <property type="term" value="F:antiporter activity"/>
    <property type="evidence" value="ECO:0007669"/>
    <property type="project" value="InterPro"/>
</dbReference>
<dbReference type="AlphaFoldDB" id="A0A9D5HCZ8"/>
<gene>
    <name evidence="9" type="ORF">J5N97_019557</name>
</gene>
<evidence type="ECO:0000256" key="4">
    <source>
        <dbReference type="ARBA" id="ARBA00022989"/>
    </source>
</evidence>
<keyword evidence="3 6" id="KW-0812">Transmembrane</keyword>
<accession>A0A9D5HCZ8</accession>
<dbReference type="OrthoDB" id="2126698at2759"/>
<reference evidence="9" key="2">
    <citation type="journal article" date="2022" name="Hortic Res">
        <title>The genome of Dioscorea zingiberensis sheds light on the biosynthesis, origin and evolution of the medicinally important diosgenin saponins.</title>
        <authorList>
            <person name="Li Y."/>
            <person name="Tan C."/>
            <person name="Li Z."/>
            <person name="Guo J."/>
            <person name="Li S."/>
            <person name="Chen X."/>
            <person name="Wang C."/>
            <person name="Dai X."/>
            <person name="Yang H."/>
            <person name="Song W."/>
            <person name="Hou L."/>
            <person name="Xu J."/>
            <person name="Tong Z."/>
            <person name="Xu A."/>
            <person name="Yuan X."/>
            <person name="Wang W."/>
            <person name="Yang Q."/>
            <person name="Chen L."/>
            <person name="Sun Z."/>
            <person name="Wang K."/>
            <person name="Pan B."/>
            <person name="Chen J."/>
            <person name="Bao Y."/>
            <person name="Liu F."/>
            <person name="Qi X."/>
            <person name="Gang D.R."/>
            <person name="Wen J."/>
            <person name="Li J."/>
        </authorList>
    </citation>
    <scope>NUCLEOTIDE SEQUENCE</scope>
    <source>
        <strain evidence="9">Dzin_1.0</strain>
    </source>
</reference>
<proteinExistence type="inferred from homology"/>
<reference evidence="9" key="1">
    <citation type="submission" date="2021-03" db="EMBL/GenBank/DDBJ databases">
        <authorList>
            <person name="Li Z."/>
            <person name="Yang C."/>
        </authorList>
    </citation>
    <scope>NUCLEOTIDE SEQUENCE</scope>
    <source>
        <strain evidence="9">Dzin_1.0</strain>
        <tissue evidence="9">Leaf</tissue>
    </source>
</reference>
<evidence type="ECO:0000313" key="10">
    <source>
        <dbReference type="Proteomes" id="UP001085076"/>
    </source>
</evidence>
<dbReference type="PANTHER" id="PTHR11206">
    <property type="entry name" value="MULTIDRUG RESISTANCE PROTEIN"/>
    <property type="match status" value="1"/>
</dbReference>
<keyword evidence="10" id="KW-1185">Reference proteome</keyword>
<keyword evidence="8" id="KW-0732">Signal</keyword>
<feature type="transmembrane region" description="Helical" evidence="6">
    <location>
        <begin position="180"/>
        <end position="204"/>
    </location>
</feature>
<dbReference type="InterPro" id="IPR002528">
    <property type="entry name" value="MATE_fam"/>
</dbReference>
<feature type="chain" id="PRO_5038410290" description="Protein DETOXIFICATION" evidence="8">
    <location>
        <begin position="24"/>
        <end position="572"/>
    </location>
</feature>
<dbReference type="Proteomes" id="UP001085076">
    <property type="component" value="Miscellaneous, Linkage group lg05"/>
</dbReference>
<organism evidence="9 10">
    <name type="scientific">Dioscorea zingiberensis</name>
    <dbReference type="NCBI Taxonomy" id="325984"/>
    <lineage>
        <taxon>Eukaryota</taxon>
        <taxon>Viridiplantae</taxon>
        <taxon>Streptophyta</taxon>
        <taxon>Embryophyta</taxon>
        <taxon>Tracheophyta</taxon>
        <taxon>Spermatophyta</taxon>
        <taxon>Magnoliopsida</taxon>
        <taxon>Liliopsida</taxon>
        <taxon>Dioscoreales</taxon>
        <taxon>Dioscoreaceae</taxon>
        <taxon>Dioscorea</taxon>
    </lineage>
</organism>
<feature type="transmembrane region" description="Helical" evidence="6">
    <location>
        <begin position="403"/>
        <end position="431"/>
    </location>
</feature>
<dbReference type="GO" id="GO:0016020">
    <property type="term" value="C:membrane"/>
    <property type="evidence" value="ECO:0007669"/>
    <property type="project" value="UniProtKB-SubCell"/>
</dbReference>
<feature type="transmembrane region" description="Helical" evidence="6">
    <location>
        <begin position="280"/>
        <end position="303"/>
    </location>
</feature>
<feature type="transmembrane region" description="Helical" evidence="6">
    <location>
        <begin position="113"/>
        <end position="135"/>
    </location>
</feature>
<dbReference type="GO" id="GO:1990961">
    <property type="term" value="P:xenobiotic detoxification by transmembrane export across the plasma membrane"/>
    <property type="evidence" value="ECO:0007669"/>
    <property type="project" value="InterPro"/>
</dbReference>
<evidence type="ECO:0000256" key="3">
    <source>
        <dbReference type="ARBA" id="ARBA00022692"/>
    </source>
</evidence>
<feature type="transmembrane region" description="Helical" evidence="6">
    <location>
        <begin position="507"/>
        <end position="528"/>
    </location>
</feature>
<evidence type="ECO:0000256" key="1">
    <source>
        <dbReference type="ARBA" id="ARBA00004141"/>
    </source>
</evidence>
<feature type="transmembrane region" description="Helical" evidence="6">
    <location>
        <begin position="481"/>
        <end position="501"/>
    </location>
</feature>
<comment type="subcellular location">
    <subcellularLocation>
        <location evidence="1">Membrane</location>
        <topology evidence="1">Multi-pass membrane protein</topology>
    </subcellularLocation>
</comment>
<evidence type="ECO:0000256" key="7">
    <source>
        <dbReference type="SAM" id="MobiDB-lite"/>
    </source>
</evidence>
<feature type="transmembrane region" description="Helical" evidence="6">
    <location>
        <begin position="363"/>
        <end position="382"/>
    </location>
</feature>
<evidence type="ECO:0000256" key="5">
    <source>
        <dbReference type="ARBA" id="ARBA00023136"/>
    </source>
</evidence>
<evidence type="ECO:0000256" key="6">
    <source>
        <dbReference type="RuleBase" id="RU004914"/>
    </source>
</evidence>
<evidence type="ECO:0000256" key="8">
    <source>
        <dbReference type="SAM" id="SignalP"/>
    </source>
</evidence>
<sequence length="572" mass="62006">MEGRGGCWVLHGFEMVVVVVVEALVAGVDEKGVEEGDRLRAEAAHSRRREEEGEKRARRSAPSPRIEAESRVGKGRCERAATMADVLEEDAQSIGRDHIIKEVKKQLSLSGPLIVASLLDKLILVISLSFVGHLGELPLSGASMATSFAAVTGLSVLSGMGTALDTLCGQAFGAEKYHLLGIYLQRAMIITTVVSIPLAFIWAFTGEILKVIGQDKEISIAAEPYARCMIPILFAYGLLQSHYRFLQAQNIAFPMMLTSGFTVLAHIFTCWILMVKCKIGYIGAAIANTISYCISLTLIAVYVRLSPRCKDTWTGFSREALHDLSSFVKLAIPSALMICLEFWSFEVLVLLAGFLPNPKLETSILAICLNTITLAYMIPFGIGASVSTRVSNELGAGHPRNACLAICIAEIIAITEGTIVGSTLILGHHIWSKVYSNDTEVVKYVARMMPLLALSHFIDATQCVLIGTVQGCGRQKLGVAVNLGAFYMVGLPCSVVLAFLLHLKGKGLWLGVICGISVQVLFLLIMALSTNWGKEAKKARNRVNNSIIPVETVTAENDSISSTEELRLHDHS</sequence>
<feature type="transmembrane region" description="Helical" evidence="6">
    <location>
        <begin position="251"/>
        <end position="274"/>
    </location>
</feature>
<evidence type="ECO:0000256" key="2">
    <source>
        <dbReference type="ARBA" id="ARBA00010199"/>
    </source>
</evidence>
<protein>
    <recommendedName>
        <fullName evidence="6">Protein DETOXIFICATION</fullName>
    </recommendedName>
    <alternativeName>
        <fullName evidence="6">Multidrug and toxic compound extrusion protein</fullName>
    </alternativeName>
</protein>
<comment type="caution">
    <text evidence="6">Lacks conserved residue(s) required for the propagation of feature annotation.</text>
</comment>
<feature type="transmembrane region" description="Helical" evidence="6">
    <location>
        <begin position="147"/>
        <end position="168"/>
    </location>
</feature>
<feature type="signal peptide" evidence="8">
    <location>
        <begin position="1"/>
        <end position="23"/>
    </location>
</feature>
<dbReference type="CDD" id="cd13132">
    <property type="entry name" value="MATE_eukaryotic"/>
    <property type="match status" value="1"/>
</dbReference>
<dbReference type="NCBIfam" id="TIGR00797">
    <property type="entry name" value="matE"/>
    <property type="match status" value="1"/>
</dbReference>
<feature type="region of interest" description="Disordered" evidence="7">
    <location>
        <begin position="36"/>
        <end position="74"/>
    </location>
</feature>
<keyword evidence="5 6" id="KW-0472">Membrane</keyword>
<evidence type="ECO:0000313" key="9">
    <source>
        <dbReference type="EMBL" id="KAJ0971598.1"/>
    </source>
</evidence>
<comment type="caution">
    <text evidence="9">The sequence shown here is derived from an EMBL/GenBank/DDBJ whole genome shotgun (WGS) entry which is preliminary data.</text>
</comment>
<dbReference type="InterPro" id="IPR045069">
    <property type="entry name" value="MATE_euk"/>
</dbReference>
<name>A0A9D5HCZ8_9LILI</name>